<dbReference type="SMART" id="SM01120">
    <property type="entry name" value="Dak2"/>
    <property type="match status" value="1"/>
</dbReference>
<dbReference type="Pfam" id="PF21645">
    <property type="entry name" value="FakA-like_M"/>
    <property type="match status" value="1"/>
</dbReference>
<dbReference type="EMBL" id="UINC01009179">
    <property type="protein sequence ID" value="SVA41188.1"/>
    <property type="molecule type" value="Genomic_DNA"/>
</dbReference>
<dbReference type="AlphaFoldDB" id="A0A381VN57"/>
<sequence>MNEDQKNAKLFKGMFDSAVIYFRRHVEAVNALNVFPVPDKDTGTNMYQTLSNMRTGIERDQTDRERKIYEDNKNKTEKRLQRNLSDLEDISLRLWVASFFAAKGNSGSILAHVFKGIFEGLTRSELVDLTILVNAKEEAYSTFPDPVEGTMLTVLKDLTTESANRSLPGVSICDSFDSMIEIARLSVDSTPNHLPILKESGVVDSGGYGVEIILRGMALFLSGEDPQTTSLYLRFPDGEGEGIERLILQHQGTNEEYGYCTQFVLESSVAEEFLEKKLDEMGESLAILGNHDVFRVHIHTKDPGKPISAAADLGVISEVSVEDMESQSKTMLMDHDEPKGKTQFNSVDIGEKTALVAMASGEGIKEFLLNSGANLVIDAGDTANPSVGEILDCLEAISAGSILLLPNNKNIESTAHEAAKTMDINVVVMPTVSVLQGMECSFAFDPDLSAQINSELLTNVMNSVKTILIFPAARTVEINGVSAFEGQPVAMLDSELILSAATNLELLARAIEAAGGQESDQVTVFLGNQLDELDLDSIRDSLESSFGDLENAGIELHWGGQPHYDFMVSVVSG</sequence>
<name>A0A381VN57_9ZZZZ</name>
<dbReference type="Gene3D" id="1.25.40.340">
    <property type="match status" value="1"/>
</dbReference>
<dbReference type="NCBIfam" id="TIGR03599">
    <property type="entry name" value="YloV"/>
    <property type="match status" value="1"/>
</dbReference>
<dbReference type="InterPro" id="IPR048394">
    <property type="entry name" value="FakA-like_M"/>
</dbReference>
<feature type="domain" description="DhaL" evidence="1">
    <location>
        <begin position="9"/>
        <end position="219"/>
    </location>
</feature>
<accession>A0A381VN57</accession>
<proteinExistence type="predicted"/>
<evidence type="ECO:0000313" key="2">
    <source>
        <dbReference type="EMBL" id="SVA41188.1"/>
    </source>
</evidence>
<protein>
    <recommendedName>
        <fullName evidence="1">DhaL domain-containing protein</fullName>
    </recommendedName>
</protein>
<dbReference type="SMART" id="SM01121">
    <property type="entry name" value="Dak1_2"/>
    <property type="match status" value="1"/>
</dbReference>
<evidence type="ECO:0000259" key="1">
    <source>
        <dbReference type="PROSITE" id="PS51480"/>
    </source>
</evidence>
<dbReference type="SUPFAM" id="SSF101473">
    <property type="entry name" value="DhaL-like"/>
    <property type="match status" value="1"/>
</dbReference>
<organism evidence="2">
    <name type="scientific">marine metagenome</name>
    <dbReference type="NCBI Taxonomy" id="408172"/>
    <lineage>
        <taxon>unclassified sequences</taxon>
        <taxon>metagenomes</taxon>
        <taxon>ecological metagenomes</taxon>
    </lineage>
</organism>
<dbReference type="InterPro" id="IPR004007">
    <property type="entry name" value="DhaL_dom"/>
</dbReference>
<dbReference type="GO" id="GO:0004371">
    <property type="term" value="F:glycerone kinase activity"/>
    <property type="evidence" value="ECO:0007669"/>
    <property type="project" value="InterPro"/>
</dbReference>
<dbReference type="InterPro" id="IPR033470">
    <property type="entry name" value="FakA-like_C"/>
</dbReference>
<dbReference type="PANTHER" id="PTHR33434">
    <property type="entry name" value="DEGV DOMAIN-CONTAINING PROTEIN DR_1986-RELATED"/>
    <property type="match status" value="1"/>
</dbReference>
<dbReference type="InterPro" id="IPR050270">
    <property type="entry name" value="DegV_domain_contain"/>
</dbReference>
<dbReference type="GO" id="GO:0006071">
    <property type="term" value="P:glycerol metabolic process"/>
    <property type="evidence" value="ECO:0007669"/>
    <property type="project" value="InterPro"/>
</dbReference>
<reference evidence="2" key="1">
    <citation type="submission" date="2018-05" db="EMBL/GenBank/DDBJ databases">
        <authorList>
            <person name="Lanie J.A."/>
            <person name="Ng W.-L."/>
            <person name="Kazmierczak K.M."/>
            <person name="Andrzejewski T.M."/>
            <person name="Davidsen T.M."/>
            <person name="Wayne K.J."/>
            <person name="Tettelin H."/>
            <person name="Glass J.I."/>
            <person name="Rusch D."/>
            <person name="Podicherti R."/>
            <person name="Tsui H.-C.T."/>
            <person name="Winkler M.E."/>
        </authorList>
    </citation>
    <scope>NUCLEOTIDE SEQUENCE</scope>
</reference>
<dbReference type="InterPro" id="IPR036117">
    <property type="entry name" value="DhaL_dom_sf"/>
</dbReference>
<dbReference type="InterPro" id="IPR019986">
    <property type="entry name" value="YloV-like"/>
</dbReference>
<dbReference type="PROSITE" id="PS51480">
    <property type="entry name" value="DHAL"/>
    <property type="match status" value="1"/>
</dbReference>
<dbReference type="Pfam" id="PF13684">
    <property type="entry name" value="FakA-like_C"/>
    <property type="match status" value="1"/>
</dbReference>
<dbReference type="PANTHER" id="PTHR33434:SF4">
    <property type="entry name" value="PHOSPHATASE PROTEIN"/>
    <property type="match status" value="1"/>
</dbReference>
<dbReference type="Pfam" id="PF02734">
    <property type="entry name" value="Dak2"/>
    <property type="match status" value="1"/>
</dbReference>
<gene>
    <name evidence="2" type="ORF">METZ01_LOCUS94042</name>
</gene>